<proteinExistence type="predicted"/>
<sequence length="135" mass="14785">PRLQCRACACVCVCCVQCLVWITFSNVTRARSMSDWSESLESGANHWLPAYGFQQPADLQELLHQERTMDLLTAEGGVQVSAQQAFLFLETILEETSDDLRSESSCSGPAGWPDSDSDTASVIHVCNLGVGPEWS</sequence>
<feature type="non-terminal residue" evidence="1">
    <location>
        <position position="1"/>
    </location>
</feature>
<feature type="non-terminal residue" evidence="1">
    <location>
        <position position="135"/>
    </location>
</feature>
<name>A0A1B6LJM0_9HEMI</name>
<evidence type="ECO:0000313" key="1">
    <source>
        <dbReference type="EMBL" id="JAT23848.1"/>
    </source>
</evidence>
<organism evidence="1">
    <name type="scientific">Graphocephala atropunctata</name>
    <dbReference type="NCBI Taxonomy" id="36148"/>
    <lineage>
        <taxon>Eukaryota</taxon>
        <taxon>Metazoa</taxon>
        <taxon>Ecdysozoa</taxon>
        <taxon>Arthropoda</taxon>
        <taxon>Hexapoda</taxon>
        <taxon>Insecta</taxon>
        <taxon>Pterygota</taxon>
        <taxon>Neoptera</taxon>
        <taxon>Paraneoptera</taxon>
        <taxon>Hemiptera</taxon>
        <taxon>Auchenorrhyncha</taxon>
        <taxon>Membracoidea</taxon>
        <taxon>Cicadellidae</taxon>
        <taxon>Cicadellinae</taxon>
        <taxon>Cicadellini</taxon>
        <taxon>Graphocephala</taxon>
    </lineage>
</organism>
<accession>A0A1B6LJM0</accession>
<reference evidence="1" key="1">
    <citation type="submission" date="2015-11" db="EMBL/GenBank/DDBJ databases">
        <title>De novo transcriptome assembly of four potential Pierce s Disease insect vectors from Arizona vineyards.</title>
        <authorList>
            <person name="Tassone E.E."/>
        </authorList>
    </citation>
    <scope>NUCLEOTIDE SEQUENCE</scope>
</reference>
<gene>
    <name evidence="1" type="ORF">g.1470</name>
</gene>
<dbReference type="AlphaFoldDB" id="A0A1B6LJM0"/>
<protein>
    <submittedName>
        <fullName evidence="1">Uncharacterized protein</fullName>
    </submittedName>
</protein>
<dbReference type="EMBL" id="GEBQ01016129">
    <property type="protein sequence ID" value="JAT23848.1"/>
    <property type="molecule type" value="Transcribed_RNA"/>
</dbReference>